<dbReference type="InterPro" id="IPR027417">
    <property type="entry name" value="P-loop_NTPase"/>
</dbReference>
<dbReference type="SMART" id="SM00833">
    <property type="entry name" value="CobW_C"/>
    <property type="match status" value="1"/>
</dbReference>
<dbReference type="InterPro" id="IPR051927">
    <property type="entry name" value="Zn_Chap_cDPG_Synth"/>
</dbReference>
<protein>
    <submittedName>
        <fullName evidence="2">G3E family GTPase</fullName>
    </submittedName>
</protein>
<dbReference type="SUPFAM" id="SSF90002">
    <property type="entry name" value="Hypothetical protein YjiA, C-terminal domain"/>
    <property type="match status" value="1"/>
</dbReference>
<feature type="domain" description="CobW C-terminal" evidence="1">
    <location>
        <begin position="229"/>
        <end position="345"/>
    </location>
</feature>
<dbReference type="Proteomes" id="UP000295281">
    <property type="component" value="Unassembled WGS sequence"/>
</dbReference>
<keyword evidence="3" id="KW-1185">Reference proteome</keyword>
<dbReference type="RefSeq" id="WP_133740987.1">
    <property type="nucleotide sequence ID" value="NZ_SNYN01000004.1"/>
</dbReference>
<organism evidence="2 3">
    <name type="scientific">Actinorugispora endophytica</name>
    <dbReference type="NCBI Taxonomy" id="1605990"/>
    <lineage>
        <taxon>Bacteria</taxon>
        <taxon>Bacillati</taxon>
        <taxon>Actinomycetota</taxon>
        <taxon>Actinomycetes</taxon>
        <taxon>Streptosporangiales</taxon>
        <taxon>Nocardiopsidaceae</taxon>
        <taxon>Actinorugispora</taxon>
    </lineage>
</organism>
<accession>A0A4R6V9R8</accession>
<gene>
    <name evidence="2" type="ORF">EV190_10455</name>
</gene>
<evidence type="ECO:0000259" key="1">
    <source>
        <dbReference type="SMART" id="SM00833"/>
    </source>
</evidence>
<evidence type="ECO:0000313" key="3">
    <source>
        <dbReference type="Proteomes" id="UP000295281"/>
    </source>
</evidence>
<dbReference type="Pfam" id="PF07683">
    <property type="entry name" value="CobW_C"/>
    <property type="match status" value="1"/>
</dbReference>
<proteinExistence type="predicted"/>
<dbReference type="Gene3D" id="3.40.50.300">
    <property type="entry name" value="P-loop containing nucleotide triphosphate hydrolases"/>
    <property type="match status" value="1"/>
</dbReference>
<dbReference type="InterPro" id="IPR011629">
    <property type="entry name" value="CobW-like_C"/>
</dbReference>
<comment type="caution">
    <text evidence="2">The sequence shown here is derived from an EMBL/GenBank/DDBJ whole genome shotgun (WGS) entry which is preliminary data.</text>
</comment>
<dbReference type="PANTHER" id="PTHR43603">
    <property type="entry name" value="COBW DOMAIN-CONTAINING PROTEIN DDB_G0274527"/>
    <property type="match status" value="1"/>
</dbReference>
<dbReference type="EMBL" id="SNYN01000004">
    <property type="protein sequence ID" value="TDQ53266.1"/>
    <property type="molecule type" value="Genomic_DNA"/>
</dbReference>
<reference evidence="2 3" key="1">
    <citation type="submission" date="2019-03" db="EMBL/GenBank/DDBJ databases">
        <title>Genomic Encyclopedia of Type Strains, Phase IV (KMG-IV): sequencing the most valuable type-strain genomes for metagenomic binning, comparative biology and taxonomic classification.</title>
        <authorList>
            <person name="Goeker M."/>
        </authorList>
    </citation>
    <scope>NUCLEOTIDE SEQUENCE [LARGE SCALE GENOMIC DNA]</scope>
    <source>
        <strain evidence="2 3">DSM 46770</strain>
    </source>
</reference>
<evidence type="ECO:0000313" key="2">
    <source>
        <dbReference type="EMBL" id="TDQ53266.1"/>
    </source>
</evidence>
<name>A0A4R6V9R8_9ACTN</name>
<dbReference type="AlphaFoldDB" id="A0A4R6V9R8"/>
<sequence length="366" mass="39976">MRVAVVTGMHRSARQQTVDALLATTPRSVAVFHDMEKIRKGAVDRVIRDRSGRSDRREVNLVHACASCTLREDLVPLLLRMAEDRAYDLCVVDAWDGVEPRPVCEAIAAEKTLTLAVAATAVDAGRLLDDLDSDDDLRDRGIGIAQDDERTVSEVLARQVEYPSAVVLHGSSGADHAFALLAQLNPGAAIIPATEDLSALVRGAFDTEAAFIRTNPAWAQYGDRADGHVRTVTWTRTRPLHPQRLADALEGVLALAMRGRGRFWLASQSDNLLVWDSHNDLLTVENGGPWLGALPEAAMDLVPAARRTSALLDWTPETGDRRQHMAFTGIGLDADRLVALLDSCLVTAGESDQEFQEDPFAEFSER</sequence>
<dbReference type="PANTHER" id="PTHR43603:SF1">
    <property type="entry name" value="ZINC-REGULATED GTPASE METALLOPROTEIN ACTIVATOR 1"/>
    <property type="match status" value="1"/>
</dbReference>
<dbReference type="OrthoDB" id="9808822at2"/>